<evidence type="ECO:0000256" key="3">
    <source>
        <dbReference type="PROSITE-ProRule" id="PRU00076"/>
    </source>
</evidence>
<keyword evidence="3" id="KW-0245">EGF-like domain</keyword>
<sequence length="290" mass="31585">MSTKFTLLLSLFVGVATTITGQWKFPVTFQQGEIICYYFSTSSKLFEDAKTECNAQGGILAEPKTADANNFLKNYIQTTISSYYWSRWLGITDVAQEGKWVYVSDGSEVVFTDWDAGEPNNGGNFGEDCATFNGHNSMWNDLSCTSYIRYICQYGPKTDGKWSSYGDYSPCSTTCGDGTRFRTRTCTNPAPAFGGTDCTGPSVQNSTCDDNPPCVDACTYYPCNNGGTCIPTGVATRECICDEGYTKPDCDECSCWTSDDCGAGICPTILAVFIVLIIIAVIVSGCIMFK</sequence>
<dbReference type="GO" id="GO:0030246">
    <property type="term" value="F:carbohydrate binding"/>
    <property type="evidence" value="ECO:0007669"/>
    <property type="project" value="UniProtKB-KW"/>
</dbReference>
<feature type="domain" description="C-type lectin" evidence="7">
    <location>
        <begin position="36"/>
        <end position="153"/>
    </location>
</feature>
<comment type="caution">
    <text evidence="8">The sequence shown here is derived from an EMBL/GenBank/DDBJ whole genome shotgun (WGS) entry which is preliminary data.</text>
</comment>
<keyword evidence="4" id="KW-1133">Transmembrane helix</keyword>
<dbReference type="InterPro" id="IPR001304">
    <property type="entry name" value="C-type_lectin-like"/>
</dbReference>
<dbReference type="PANTHER" id="PTHR22799:SF6">
    <property type="entry name" value="C-TYPE LECTIN DOMAIN FAMILY 4 MEMBER M-LIKE"/>
    <property type="match status" value="1"/>
</dbReference>
<dbReference type="PROSITE" id="PS00615">
    <property type="entry name" value="C_TYPE_LECTIN_1"/>
    <property type="match status" value="1"/>
</dbReference>
<feature type="non-terminal residue" evidence="8">
    <location>
        <position position="290"/>
    </location>
</feature>
<dbReference type="EMBL" id="JACVVK020000106">
    <property type="protein sequence ID" value="KAK7492150.1"/>
    <property type="molecule type" value="Genomic_DNA"/>
</dbReference>
<dbReference type="Gene3D" id="2.20.100.10">
    <property type="entry name" value="Thrombospondin type-1 (TSP1) repeat"/>
    <property type="match status" value="1"/>
</dbReference>
<dbReference type="Gene3D" id="2.10.25.10">
    <property type="entry name" value="Laminin"/>
    <property type="match status" value="1"/>
</dbReference>
<dbReference type="SMART" id="SM00034">
    <property type="entry name" value="CLECT"/>
    <property type="match status" value="1"/>
</dbReference>
<evidence type="ECO:0000259" key="6">
    <source>
        <dbReference type="PROSITE" id="PS50026"/>
    </source>
</evidence>
<dbReference type="PRINTS" id="PR01705">
    <property type="entry name" value="TSP1REPEAT"/>
</dbReference>
<dbReference type="PANTHER" id="PTHR22799">
    <property type="entry name" value="TETRANECTIN-RELATED"/>
    <property type="match status" value="1"/>
</dbReference>
<dbReference type="SMART" id="SM00209">
    <property type="entry name" value="TSP1"/>
    <property type="match status" value="1"/>
</dbReference>
<proteinExistence type="predicted"/>
<dbReference type="FunFam" id="2.20.100.10:FF:000001">
    <property type="entry name" value="semaphorin-5A isoform X1"/>
    <property type="match status" value="1"/>
</dbReference>
<dbReference type="InterPro" id="IPR016187">
    <property type="entry name" value="CTDL_fold"/>
</dbReference>
<dbReference type="InterPro" id="IPR051663">
    <property type="entry name" value="CLec_Tetranectin-domain"/>
</dbReference>
<dbReference type="PROSITE" id="PS50026">
    <property type="entry name" value="EGF_3"/>
    <property type="match status" value="1"/>
</dbReference>
<dbReference type="InterPro" id="IPR036383">
    <property type="entry name" value="TSP1_rpt_sf"/>
</dbReference>
<evidence type="ECO:0000313" key="8">
    <source>
        <dbReference type="EMBL" id="KAK7492150.1"/>
    </source>
</evidence>
<feature type="transmembrane region" description="Helical" evidence="4">
    <location>
        <begin position="269"/>
        <end position="289"/>
    </location>
</feature>
<dbReference type="SUPFAM" id="SSF82895">
    <property type="entry name" value="TSP-1 type 1 repeat"/>
    <property type="match status" value="1"/>
</dbReference>
<feature type="signal peptide" evidence="5">
    <location>
        <begin position="1"/>
        <end position="21"/>
    </location>
</feature>
<name>A0ABD0KYH1_9CAEN</name>
<dbReference type="PROSITE" id="PS50041">
    <property type="entry name" value="C_TYPE_LECTIN_2"/>
    <property type="match status" value="1"/>
</dbReference>
<dbReference type="SMART" id="SM00181">
    <property type="entry name" value="EGF"/>
    <property type="match status" value="1"/>
</dbReference>
<evidence type="ECO:0000256" key="4">
    <source>
        <dbReference type="SAM" id="Phobius"/>
    </source>
</evidence>
<keyword evidence="4" id="KW-0812">Transmembrane</keyword>
<dbReference type="Gene3D" id="3.10.100.10">
    <property type="entry name" value="Mannose-Binding Protein A, subunit A"/>
    <property type="match status" value="1"/>
</dbReference>
<dbReference type="Pfam" id="PF00059">
    <property type="entry name" value="Lectin_C"/>
    <property type="match status" value="1"/>
</dbReference>
<keyword evidence="4" id="KW-0472">Membrane</keyword>
<evidence type="ECO:0000256" key="2">
    <source>
        <dbReference type="ARBA" id="ARBA00023157"/>
    </source>
</evidence>
<evidence type="ECO:0000256" key="1">
    <source>
        <dbReference type="ARBA" id="ARBA00022734"/>
    </source>
</evidence>
<dbReference type="InterPro" id="IPR000742">
    <property type="entry name" value="EGF"/>
</dbReference>
<dbReference type="PROSITE" id="PS50092">
    <property type="entry name" value="TSP1"/>
    <property type="match status" value="1"/>
</dbReference>
<keyword evidence="1" id="KW-0430">Lectin</keyword>
<dbReference type="Pfam" id="PF00090">
    <property type="entry name" value="TSP_1"/>
    <property type="match status" value="1"/>
</dbReference>
<gene>
    <name evidence="8" type="ORF">BaRGS_00016624</name>
</gene>
<evidence type="ECO:0000256" key="5">
    <source>
        <dbReference type="SAM" id="SignalP"/>
    </source>
</evidence>
<dbReference type="InterPro" id="IPR018378">
    <property type="entry name" value="C-type_lectin_CS"/>
</dbReference>
<organism evidence="8 9">
    <name type="scientific">Batillaria attramentaria</name>
    <dbReference type="NCBI Taxonomy" id="370345"/>
    <lineage>
        <taxon>Eukaryota</taxon>
        <taxon>Metazoa</taxon>
        <taxon>Spiralia</taxon>
        <taxon>Lophotrochozoa</taxon>
        <taxon>Mollusca</taxon>
        <taxon>Gastropoda</taxon>
        <taxon>Caenogastropoda</taxon>
        <taxon>Sorbeoconcha</taxon>
        <taxon>Cerithioidea</taxon>
        <taxon>Batillariidae</taxon>
        <taxon>Batillaria</taxon>
    </lineage>
</organism>
<evidence type="ECO:0008006" key="10">
    <source>
        <dbReference type="Google" id="ProtNLM"/>
    </source>
</evidence>
<dbReference type="CDD" id="cd00037">
    <property type="entry name" value="CLECT"/>
    <property type="match status" value="1"/>
</dbReference>
<keyword evidence="9" id="KW-1185">Reference proteome</keyword>
<evidence type="ECO:0000259" key="7">
    <source>
        <dbReference type="PROSITE" id="PS50041"/>
    </source>
</evidence>
<feature type="chain" id="PRO_5044761210" description="C-type lectin domain-containing protein" evidence="5">
    <location>
        <begin position="22"/>
        <end position="290"/>
    </location>
</feature>
<accession>A0ABD0KYH1</accession>
<evidence type="ECO:0000313" key="9">
    <source>
        <dbReference type="Proteomes" id="UP001519460"/>
    </source>
</evidence>
<dbReference type="SUPFAM" id="SSF56436">
    <property type="entry name" value="C-type lectin-like"/>
    <property type="match status" value="1"/>
</dbReference>
<dbReference type="InterPro" id="IPR016186">
    <property type="entry name" value="C-type_lectin-like/link_sf"/>
</dbReference>
<feature type="disulfide bond" evidence="3">
    <location>
        <begin position="241"/>
        <end position="250"/>
    </location>
</feature>
<reference evidence="8 9" key="1">
    <citation type="journal article" date="2023" name="Sci. Data">
        <title>Genome assembly of the Korean intertidal mud-creeper Batillaria attramentaria.</title>
        <authorList>
            <person name="Patra A.K."/>
            <person name="Ho P.T."/>
            <person name="Jun S."/>
            <person name="Lee S.J."/>
            <person name="Kim Y."/>
            <person name="Won Y.J."/>
        </authorList>
    </citation>
    <scope>NUCLEOTIDE SEQUENCE [LARGE SCALE GENOMIC DNA]</scope>
    <source>
        <strain evidence="8">Wonlab-2016</strain>
    </source>
</reference>
<comment type="caution">
    <text evidence="3">Lacks conserved residue(s) required for the propagation of feature annotation.</text>
</comment>
<keyword evidence="5" id="KW-0732">Signal</keyword>
<dbReference type="AlphaFoldDB" id="A0ABD0KYH1"/>
<keyword evidence="2 3" id="KW-1015">Disulfide bond</keyword>
<feature type="domain" description="EGF-like" evidence="6">
    <location>
        <begin position="215"/>
        <end position="251"/>
    </location>
</feature>
<dbReference type="InterPro" id="IPR000884">
    <property type="entry name" value="TSP1_rpt"/>
</dbReference>
<dbReference type="Proteomes" id="UP001519460">
    <property type="component" value="Unassembled WGS sequence"/>
</dbReference>
<protein>
    <recommendedName>
        <fullName evidence="10">C-type lectin domain-containing protein</fullName>
    </recommendedName>
</protein>